<dbReference type="Pfam" id="PF04955">
    <property type="entry name" value="HupE_UreJ"/>
    <property type="match status" value="1"/>
</dbReference>
<dbReference type="EMBL" id="BMPZ01000008">
    <property type="protein sequence ID" value="GGI88172.1"/>
    <property type="molecule type" value="Genomic_DNA"/>
</dbReference>
<feature type="signal peptide" evidence="2">
    <location>
        <begin position="1"/>
        <end position="39"/>
    </location>
</feature>
<organism evidence="3 4">
    <name type="scientific">Shewanella gelidii</name>
    <dbReference type="NCBI Taxonomy" id="1642821"/>
    <lineage>
        <taxon>Bacteria</taxon>
        <taxon>Pseudomonadati</taxon>
        <taxon>Pseudomonadota</taxon>
        <taxon>Gammaproteobacteria</taxon>
        <taxon>Alteromonadales</taxon>
        <taxon>Shewanellaceae</taxon>
        <taxon>Shewanella</taxon>
    </lineage>
</organism>
<reference evidence="3" key="2">
    <citation type="submission" date="2020-09" db="EMBL/GenBank/DDBJ databases">
        <authorList>
            <person name="Sun Q."/>
            <person name="Ohkuma M."/>
        </authorList>
    </citation>
    <scope>NUCLEOTIDE SEQUENCE</scope>
    <source>
        <strain evidence="3">JCM 30804</strain>
    </source>
</reference>
<reference evidence="3" key="1">
    <citation type="journal article" date="2014" name="Int. J. Syst. Evol. Microbiol.">
        <title>Complete genome sequence of Corynebacterium casei LMG S-19264T (=DSM 44701T), isolated from a smear-ripened cheese.</title>
        <authorList>
            <consortium name="US DOE Joint Genome Institute (JGI-PGF)"/>
            <person name="Walter F."/>
            <person name="Albersmeier A."/>
            <person name="Kalinowski J."/>
            <person name="Ruckert C."/>
        </authorList>
    </citation>
    <scope>NUCLEOTIDE SEQUENCE</scope>
    <source>
        <strain evidence="3">JCM 30804</strain>
    </source>
</reference>
<dbReference type="InterPro" id="IPR007038">
    <property type="entry name" value="HupE_UreJ"/>
</dbReference>
<protein>
    <submittedName>
        <fullName evidence="3">Urease accessory protein UreJ</fullName>
    </submittedName>
</protein>
<sequence length="211" mass="22120">MNARTDYNAIFAFYNPRDTMLRILSLLAAALLFSTPAFAHSFEGGGGFLTGFNHPVLGFDHLLAMLSVGILSTQLGGKAIWTVPAAFIAFMLFGGVLGLTEVHVPFVETGIALSVLLLGLAVAFDKKLPLLFAMAFVGVFAIFHGHAHGVEMPALASPILYAIGFMTGTAVIHLGGVMLGFMMQKISAQHKLVRASGAGIAAIGGYLLLAA</sequence>
<feature type="transmembrane region" description="Helical" evidence="1">
    <location>
        <begin position="55"/>
        <end position="72"/>
    </location>
</feature>
<feature type="transmembrane region" description="Helical" evidence="1">
    <location>
        <begin position="130"/>
        <end position="147"/>
    </location>
</feature>
<keyword evidence="1" id="KW-1133">Transmembrane helix</keyword>
<feature type="transmembrane region" description="Helical" evidence="1">
    <location>
        <begin position="79"/>
        <end position="99"/>
    </location>
</feature>
<feature type="transmembrane region" description="Helical" evidence="1">
    <location>
        <begin position="105"/>
        <end position="123"/>
    </location>
</feature>
<keyword evidence="4" id="KW-1185">Reference proteome</keyword>
<dbReference type="AlphaFoldDB" id="A0A917JV13"/>
<gene>
    <name evidence="3" type="primary">hupE</name>
    <name evidence="3" type="ORF">GCM10009332_26960</name>
</gene>
<feature type="transmembrane region" description="Helical" evidence="1">
    <location>
        <begin position="159"/>
        <end position="180"/>
    </location>
</feature>
<name>A0A917JV13_9GAMM</name>
<dbReference type="PIRSF" id="PIRSF016919">
    <property type="entry name" value="HupE_UreJ"/>
    <property type="match status" value="1"/>
</dbReference>
<evidence type="ECO:0000313" key="3">
    <source>
        <dbReference type="EMBL" id="GGI88172.1"/>
    </source>
</evidence>
<evidence type="ECO:0000256" key="1">
    <source>
        <dbReference type="SAM" id="Phobius"/>
    </source>
</evidence>
<accession>A0A917JV13</accession>
<comment type="caution">
    <text evidence="3">The sequence shown here is derived from an EMBL/GenBank/DDBJ whole genome shotgun (WGS) entry which is preliminary data.</text>
</comment>
<evidence type="ECO:0000256" key="2">
    <source>
        <dbReference type="SAM" id="SignalP"/>
    </source>
</evidence>
<dbReference type="Proteomes" id="UP000613743">
    <property type="component" value="Unassembled WGS sequence"/>
</dbReference>
<keyword evidence="1" id="KW-0472">Membrane</keyword>
<keyword evidence="1" id="KW-0812">Transmembrane</keyword>
<keyword evidence="2" id="KW-0732">Signal</keyword>
<proteinExistence type="predicted"/>
<evidence type="ECO:0000313" key="4">
    <source>
        <dbReference type="Proteomes" id="UP000613743"/>
    </source>
</evidence>
<feature type="chain" id="PRO_5036771397" evidence="2">
    <location>
        <begin position="40"/>
        <end position="211"/>
    </location>
</feature>
<feature type="transmembrane region" description="Helical" evidence="1">
    <location>
        <begin position="192"/>
        <end position="209"/>
    </location>
</feature>